<accession>A0A3B0UCW8</accession>
<dbReference type="Gene3D" id="3.40.109.10">
    <property type="entry name" value="NADH Oxidase"/>
    <property type="match status" value="1"/>
</dbReference>
<proteinExistence type="inferred from homology"/>
<dbReference type="Pfam" id="PF00881">
    <property type="entry name" value="Nitroreductase"/>
    <property type="match status" value="2"/>
</dbReference>
<dbReference type="GO" id="GO:0016491">
    <property type="term" value="F:oxidoreductase activity"/>
    <property type="evidence" value="ECO:0007669"/>
    <property type="project" value="UniProtKB-KW"/>
</dbReference>
<dbReference type="PANTHER" id="PTHR43673">
    <property type="entry name" value="NAD(P)H NITROREDUCTASE YDGI-RELATED"/>
    <property type="match status" value="1"/>
</dbReference>
<organism evidence="4">
    <name type="scientific">hydrothermal vent metagenome</name>
    <dbReference type="NCBI Taxonomy" id="652676"/>
    <lineage>
        <taxon>unclassified sequences</taxon>
        <taxon>metagenomes</taxon>
        <taxon>ecological metagenomes</taxon>
    </lineage>
</organism>
<reference evidence="4" key="1">
    <citation type="submission" date="2018-06" db="EMBL/GenBank/DDBJ databases">
        <authorList>
            <person name="Zhirakovskaya E."/>
        </authorList>
    </citation>
    <scope>NUCLEOTIDE SEQUENCE</scope>
</reference>
<protein>
    <recommendedName>
        <fullName evidence="3">Nitroreductase domain-containing protein</fullName>
    </recommendedName>
</protein>
<evidence type="ECO:0000259" key="3">
    <source>
        <dbReference type="Pfam" id="PF00881"/>
    </source>
</evidence>
<sequence>MKNFLELIQKRQSDRKYTDRPVEPEKLERCLEAARLAPSASNSQPWTFVVANEPELVKKIGKAAMGPLHSFNTFVPQAPVILVIVMEKPKIITEVGGRIKKKEYPLIDVGITAEHFCLQAAEEGLGTCMLGWFDERKVKELLHVPEENNIPLLITVGYTPENYRHRKKIRKKFETVVKFNTYG</sequence>
<comment type="similarity">
    <text evidence="1">Belongs to the nitroreductase family.</text>
</comment>
<keyword evidence="2" id="KW-0560">Oxidoreductase</keyword>
<dbReference type="EMBL" id="UOET01000226">
    <property type="protein sequence ID" value="VAW28358.1"/>
    <property type="molecule type" value="Genomic_DNA"/>
</dbReference>
<dbReference type="AlphaFoldDB" id="A0A3B0UCW8"/>
<dbReference type="InterPro" id="IPR000415">
    <property type="entry name" value="Nitroreductase-like"/>
</dbReference>
<dbReference type="InterPro" id="IPR029479">
    <property type="entry name" value="Nitroreductase"/>
</dbReference>
<feature type="domain" description="Nitroreductase" evidence="3">
    <location>
        <begin position="72"/>
        <end position="158"/>
    </location>
</feature>
<feature type="domain" description="Nitroreductase" evidence="3">
    <location>
        <begin position="8"/>
        <end position="66"/>
    </location>
</feature>
<name>A0A3B0UCW8_9ZZZZ</name>
<dbReference type="SUPFAM" id="SSF55469">
    <property type="entry name" value="FMN-dependent nitroreductase-like"/>
    <property type="match status" value="1"/>
</dbReference>
<evidence type="ECO:0000256" key="2">
    <source>
        <dbReference type="ARBA" id="ARBA00023002"/>
    </source>
</evidence>
<gene>
    <name evidence="4" type="ORF">MNBD_BACTEROID07-1252</name>
</gene>
<dbReference type="PANTHER" id="PTHR43673:SF10">
    <property type="entry name" value="NADH DEHYDROGENASE_NAD(P)H NITROREDUCTASE XCC3605-RELATED"/>
    <property type="match status" value="1"/>
</dbReference>
<evidence type="ECO:0000256" key="1">
    <source>
        <dbReference type="ARBA" id="ARBA00007118"/>
    </source>
</evidence>
<evidence type="ECO:0000313" key="4">
    <source>
        <dbReference type="EMBL" id="VAW28358.1"/>
    </source>
</evidence>